<organism evidence="1 2">
    <name type="scientific">Meloidogyne incognita</name>
    <name type="common">Southern root-knot nematode worm</name>
    <name type="synonym">Oxyuris incognita</name>
    <dbReference type="NCBI Taxonomy" id="6306"/>
    <lineage>
        <taxon>Eukaryota</taxon>
        <taxon>Metazoa</taxon>
        <taxon>Ecdysozoa</taxon>
        <taxon>Nematoda</taxon>
        <taxon>Chromadorea</taxon>
        <taxon>Rhabditida</taxon>
        <taxon>Tylenchina</taxon>
        <taxon>Tylenchomorpha</taxon>
        <taxon>Tylenchoidea</taxon>
        <taxon>Meloidogynidae</taxon>
        <taxon>Meloidogyninae</taxon>
        <taxon>Meloidogyne</taxon>
        <taxon>Meloidogyne incognita group</taxon>
    </lineage>
</organism>
<reference evidence="2" key="1">
    <citation type="submission" date="2022-11" db="UniProtKB">
        <authorList>
            <consortium name="WormBaseParasite"/>
        </authorList>
    </citation>
    <scope>IDENTIFICATION</scope>
</reference>
<proteinExistence type="predicted"/>
<sequence>MPLQIHCQSAHLFILNKSDNCLLEFILNHLFSKEFTVDFWKYNRRMQNINILFGILTKGEDKFGVVSCRHVQSEFCNDIIKHIETSENISKMVKEIRFGDVNGTLKLIESAENVEKKVEKNIKSTKYQISNKCNPLMKFSVYNKEVQITRRELIKDVEIKTIN</sequence>
<dbReference type="Proteomes" id="UP000887563">
    <property type="component" value="Unplaced"/>
</dbReference>
<keyword evidence="1" id="KW-1185">Reference proteome</keyword>
<dbReference type="AlphaFoldDB" id="A0A914LZ04"/>
<accession>A0A914LZ04</accession>
<evidence type="ECO:0000313" key="2">
    <source>
        <dbReference type="WBParaSite" id="Minc3s00817g17727"/>
    </source>
</evidence>
<evidence type="ECO:0000313" key="1">
    <source>
        <dbReference type="Proteomes" id="UP000887563"/>
    </source>
</evidence>
<protein>
    <submittedName>
        <fullName evidence="2">Uncharacterized protein</fullName>
    </submittedName>
</protein>
<dbReference type="WBParaSite" id="Minc3s00817g17727">
    <property type="protein sequence ID" value="Minc3s00817g17727"/>
    <property type="gene ID" value="Minc3s00817g17727"/>
</dbReference>
<name>A0A914LZ04_MELIC</name>